<keyword evidence="1" id="KW-0436">Ligase</keyword>
<sequence>MGSNAKQTKYIIVSGGVISGIGKGIIASSTGLLLKTLGLNVTSIKIDPYLNIDAGTLSPLDHGEVFVLDDGGEVDLDLGNYERYLSVKLTRDNNITTGKIYREVIDKERRGDYLGKTVQVVPHITNAIQDWVERVGNVSTSEDGRAPDVCIVELGGTVGDIESAPFIEAMRQFQFRVGHDNFCLIHVSLVPVVGAVGEQKTKPTQASVRDLRGLGLSPDILACRSAIPFEEGIREKLSMFCQVSPKQVFSVHDCESLYHVPILLRQQGIIDVLTERLKLNELKLSPEVRSEGESLWVQWSEFARRRARDLDVVNIAVVGKYTYLTDSYISVVKALEHAGLNVNRKVKISWVEASDLEESSMHKDPLKYHEAWQHMCAADGILVPGGFGERGVEGKVLASKWAREHNTPYLGICLGMQVAVIDFARNVCGMTNAHSTEFREACEHPVVVFMPEIDRTTMGGTMRLGSRPTKFQDTEFARNSKAKKLYGGVEEVHERHRHRYEVNPAVVEELESKGLKFVGRDAETGERMEILELENHPYFVGAQYHPEYLTRPLNPSPVFLGLLLAASGQLDTYLSGGELAKDVDTKLKISQVIINGRFGIESYLAALYNLSEKYNPVIIGQQAQLRHEIDRLFKMGCSVKYYDEEDRETTEFEFKQFAKQFIETHSLVLWRNGLQGFYFGTSPTYVDVALMITIKRLMIILVPISEELYKLIGPEEAPELHKIVRAVAALSEMKEYAKTLDDALEVDMEKLVKKAEEVEEVEELEKNNKADTDCDSVENK</sequence>
<dbReference type="Proteomes" id="UP001150581">
    <property type="component" value="Unassembled WGS sequence"/>
</dbReference>
<name>A0ACC1IKH5_9FUNG</name>
<comment type="caution">
    <text evidence="1">The sequence shown here is derived from an EMBL/GenBank/DDBJ whole genome shotgun (WGS) entry which is preliminary data.</text>
</comment>
<protein>
    <submittedName>
        <fullName evidence="1">CTP synthase ura7</fullName>
        <ecNumber evidence="1">6.3.4.2</ecNumber>
    </submittedName>
</protein>
<reference evidence="1" key="1">
    <citation type="submission" date="2022-07" db="EMBL/GenBank/DDBJ databases">
        <title>Phylogenomic reconstructions and comparative analyses of Kickxellomycotina fungi.</title>
        <authorList>
            <person name="Reynolds N.K."/>
            <person name="Stajich J.E."/>
            <person name="Barry K."/>
            <person name="Grigoriev I.V."/>
            <person name="Crous P."/>
            <person name="Smith M.E."/>
        </authorList>
    </citation>
    <scope>NUCLEOTIDE SEQUENCE</scope>
    <source>
        <strain evidence="1">Benny 63K</strain>
    </source>
</reference>
<dbReference type="EC" id="6.3.4.2" evidence="1"/>
<organism evidence="1 2">
    <name type="scientific">Kickxella alabastrina</name>
    <dbReference type="NCBI Taxonomy" id="61397"/>
    <lineage>
        <taxon>Eukaryota</taxon>
        <taxon>Fungi</taxon>
        <taxon>Fungi incertae sedis</taxon>
        <taxon>Zoopagomycota</taxon>
        <taxon>Kickxellomycotina</taxon>
        <taxon>Kickxellomycetes</taxon>
        <taxon>Kickxellales</taxon>
        <taxon>Kickxellaceae</taxon>
        <taxon>Kickxella</taxon>
    </lineage>
</organism>
<evidence type="ECO:0000313" key="2">
    <source>
        <dbReference type="Proteomes" id="UP001150581"/>
    </source>
</evidence>
<gene>
    <name evidence="1" type="primary">URA7_2</name>
    <name evidence="1" type="ORF">LPJ66_003548</name>
</gene>
<evidence type="ECO:0000313" key="1">
    <source>
        <dbReference type="EMBL" id="KAJ1897154.1"/>
    </source>
</evidence>
<keyword evidence="2" id="KW-1185">Reference proteome</keyword>
<dbReference type="EMBL" id="JANBPG010000361">
    <property type="protein sequence ID" value="KAJ1897154.1"/>
    <property type="molecule type" value="Genomic_DNA"/>
</dbReference>
<proteinExistence type="predicted"/>
<accession>A0ACC1IKH5</accession>